<organism evidence="1 2">
    <name type="scientific">Nelumbo nucifera</name>
    <name type="common">Sacred lotus</name>
    <dbReference type="NCBI Taxonomy" id="4432"/>
    <lineage>
        <taxon>Eukaryota</taxon>
        <taxon>Viridiplantae</taxon>
        <taxon>Streptophyta</taxon>
        <taxon>Embryophyta</taxon>
        <taxon>Tracheophyta</taxon>
        <taxon>Spermatophyta</taxon>
        <taxon>Magnoliopsida</taxon>
        <taxon>Proteales</taxon>
        <taxon>Nelumbonaceae</taxon>
        <taxon>Nelumbo</taxon>
    </lineage>
</organism>
<name>A0A822YPS5_NELNU</name>
<dbReference type="AlphaFoldDB" id="A0A822YPS5"/>
<comment type="caution">
    <text evidence="1">The sequence shown here is derived from an EMBL/GenBank/DDBJ whole genome shotgun (WGS) entry which is preliminary data.</text>
</comment>
<dbReference type="Proteomes" id="UP000607653">
    <property type="component" value="Unassembled WGS sequence"/>
</dbReference>
<reference evidence="1 2" key="1">
    <citation type="journal article" date="2020" name="Mol. Biol. Evol.">
        <title>Distinct Expression and Methylation Patterns for Genes with Different Fates following a Single Whole-Genome Duplication in Flowering Plants.</title>
        <authorList>
            <person name="Shi T."/>
            <person name="Rahmani R.S."/>
            <person name="Gugger P.F."/>
            <person name="Wang M."/>
            <person name="Li H."/>
            <person name="Zhang Y."/>
            <person name="Li Z."/>
            <person name="Wang Q."/>
            <person name="Van de Peer Y."/>
            <person name="Marchal K."/>
            <person name="Chen J."/>
        </authorList>
    </citation>
    <scope>NUCLEOTIDE SEQUENCE [LARGE SCALE GENOMIC DNA]</scope>
    <source>
        <tissue evidence="1">Leaf</tissue>
    </source>
</reference>
<gene>
    <name evidence="1" type="ORF">HUJ06_006814</name>
</gene>
<dbReference type="EMBL" id="DUZY01000004">
    <property type="protein sequence ID" value="DAD36174.1"/>
    <property type="molecule type" value="Genomic_DNA"/>
</dbReference>
<evidence type="ECO:0000313" key="2">
    <source>
        <dbReference type="Proteomes" id="UP000607653"/>
    </source>
</evidence>
<protein>
    <submittedName>
        <fullName evidence="1">Uncharacterized protein</fullName>
    </submittedName>
</protein>
<sequence length="34" mass="4093">MPFLKRKDSYAQKDLKLQMKHSGLLSFEKLERLL</sequence>
<proteinExistence type="predicted"/>
<accession>A0A822YPS5</accession>
<keyword evidence="2" id="KW-1185">Reference proteome</keyword>
<evidence type="ECO:0000313" key="1">
    <source>
        <dbReference type="EMBL" id="DAD36174.1"/>
    </source>
</evidence>